<proteinExistence type="predicted"/>
<name>A0A8H4GVR3_9EURO</name>
<evidence type="ECO:0000256" key="2">
    <source>
        <dbReference type="SAM" id="Phobius"/>
    </source>
</evidence>
<keyword evidence="2" id="KW-0472">Membrane</keyword>
<feature type="transmembrane region" description="Helical" evidence="2">
    <location>
        <begin position="507"/>
        <end position="529"/>
    </location>
</feature>
<comment type="caution">
    <text evidence="3">The sequence shown here is derived from an EMBL/GenBank/DDBJ whole genome shotgun (WGS) entry which is preliminary data.</text>
</comment>
<feature type="region of interest" description="Disordered" evidence="1">
    <location>
        <begin position="1"/>
        <end position="36"/>
    </location>
</feature>
<feature type="transmembrane region" description="Helical" evidence="2">
    <location>
        <begin position="88"/>
        <end position="112"/>
    </location>
</feature>
<organism evidence="3 4">
    <name type="scientific">Aspergillus fumigatiaffinis</name>
    <dbReference type="NCBI Taxonomy" id="340414"/>
    <lineage>
        <taxon>Eukaryota</taxon>
        <taxon>Fungi</taxon>
        <taxon>Dikarya</taxon>
        <taxon>Ascomycota</taxon>
        <taxon>Pezizomycotina</taxon>
        <taxon>Eurotiomycetes</taxon>
        <taxon>Eurotiomycetidae</taxon>
        <taxon>Eurotiales</taxon>
        <taxon>Aspergillaceae</taxon>
        <taxon>Aspergillus</taxon>
        <taxon>Aspergillus subgen. Fumigati</taxon>
    </lineage>
</organism>
<reference evidence="3" key="2">
    <citation type="submission" date="2020-04" db="EMBL/GenBank/DDBJ databases">
        <authorList>
            <person name="Santos R.A.C."/>
            <person name="Steenwyk J.L."/>
            <person name="Rivero-Menendez O."/>
            <person name="Mead M.E."/>
            <person name="Silva L.P."/>
            <person name="Bastos R.W."/>
            <person name="Alastruey-Izquierdo A."/>
            <person name="Goldman G.H."/>
            <person name="Rokas A."/>
        </authorList>
    </citation>
    <scope>NUCLEOTIDE SEQUENCE</scope>
    <source>
        <strain evidence="3">CNM-CM6805</strain>
    </source>
</reference>
<evidence type="ECO:0000256" key="1">
    <source>
        <dbReference type="SAM" id="MobiDB-lite"/>
    </source>
</evidence>
<gene>
    <name evidence="3" type="ORF">CNMCM6805_009243</name>
</gene>
<dbReference type="OrthoDB" id="5378430at2759"/>
<evidence type="ECO:0000313" key="3">
    <source>
        <dbReference type="EMBL" id="KAF4244241.1"/>
    </source>
</evidence>
<accession>A0A8H4GVR3</accession>
<sequence>MSEAIKIETSSPADAVEVKQDETMHDGQSRHPNRPKKALKSTPLLLMHTAGCIALALVLVYVVDGYNAGDDTSPRYVDGSLLLRSSDVITLISAGLVFIKFFTTSWAAVALWRCAWELTHSKTMLTPEQVSFMTRYKLPPWMRSPFGRPRGRRSWAIVIILLCSIPQPFIAPLLSGAVNWDPSSVAGPKTEAKQVNSTNPAAVASYWDQYTNTDYSDKRTSVLREALGYASIAWSDTTTVSANGTSLRGNGCRHVVNYDGLPANSTLASSVVPCIKIEKISWAMSSAEVPDGAHSQATDYSDKLSVVSDSLSHYTNPGHAVLFDINNLWSKKESVTVSYPTPSTVKGTQTLALIIANQYSACKDLTPNNFGDVNSFPQYKSSWALGSCYLYASVTLEAGVTNSDLSIYVSPRVVEDQTPIEATVIIPNTWTQEAVWLLPDMMTLLSQMNSTLLPTWNNLDLYVESLIRQSYLAAWDSFHNNWDTGGTLSLATPQVTRVKAKVSHARVYSWLAISLLETVSGIFLIYLLLNPGLLEEQDLPGEIIAEQLEGAKETGKDILDKLLDSHFF</sequence>
<protein>
    <submittedName>
        <fullName evidence="3">Uncharacterized protein</fullName>
    </submittedName>
</protein>
<feature type="transmembrane region" description="Helical" evidence="2">
    <location>
        <begin position="44"/>
        <end position="63"/>
    </location>
</feature>
<dbReference type="Proteomes" id="UP000653565">
    <property type="component" value="Unassembled WGS sequence"/>
</dbReference>
<evidence type="ECO:0000313" key="4">
    <source>
        <dbReference type="Proteomes" id="UP000653565"/>
    </source>
</evidence>
<keyword evidence="2" id="KW-1133">Transmembrane helix</keyword>
<keyword evidence="4" id="KW-1185">Reference proteome</keyword>
<reference evidence="3" key="1">
    <citation type="journal article" date="2020" name="bioRxiv">
        <title>Genomic and phenotypic heterogeneity of clinical isolates of the human pathogens Aspergillus fumigatus, Aspergillus lentulus and Aspergillus fumigatiaffinis.</title>
        <authorList>
            <person name="dos Santos R.A.C."/>
            <person name="Steenwyk J.L."/>
            <person name="Rivero-Menendez O."/>
            <person name="Mead M.E."/>
            <person name="Silva L.P."/>
            <person name="Bastos R.W."/>
            <person name="Alastruey-Izquierdo A."/>
            <person name="Goldman G.H."/>
            <person name="Rokas A."/>
        </authorList>
    </citation>
    <scope>NUCLEOTIDE SEQUENCE</scope>
    <source>
        <strain evidence="3">CNM-CM6805</strain>
    </source>
</reference>
<dbReference type="AlphaFoldDB" id="A0A8H4GVR3"/>
<feature type="compositionally biased region" description="Basic and acidic residues" evidence="1">
    <location>
        <begin position="16"/>
        <end position="29"/>
    </location>
</feature>
<dbReference type="EMBL" id="JAAAPX010000007">
    <property type="protein sequence ID" value="KAF4244241.1"/>
    <property type="molecule type" value="Genomic_DNA"/>
</dbReference>
<keyword evidence="2" id="KW-0812">Transmembrane</keyword>